<proteinExistence type="predicted"/>
<sequence length="206" mass="23477">MEKIRGSIVKKLGDGAERTREVPPTSLLAVVRERRSVAPVRAGRHESIRGRSKTALPKLRFHHYQGVQWILTGGPMAEAYVPVVVHDDCPGCLVCARTTEWFMEFARLVCRLTGINLRDCLHWGHLFDNPKPLIVPTSNLLRCNKTALARLRESYVSLSELPRPHLQDHGPLDHALSQSERFEDRLTIVNRMVELWEDGQYIGWPS</sequence>
<name>D5MGL6_METO1</name>
<protein>
    <submittedName>
        <fullName evidence="1">Uncharacterized protein</fullName>
    </submittedName>
</protein>
<dbReference type="AlphaFoldDB" id="D5MGL6"/>
<evidence type="ECO:0000313" key="1">
    <source>
        <dbReference type="EMBL" id="CBE68897.1"/>
    </source>
</evidence>
<gene>
    <name evidence="1" type="ORF">DAMO_1847</name>
</gene>
<dbReference type="STRING" id="671143.DAMO_1847"/>
<reference evidence="1 2" key="1">
    <citation type="journal article" date="2010" name="Nature">
        <title>Nitrite-driven anaerobic methane oxidation by oxygenic bacteria.</title>
        <authorList>
            <person name="Ettwig K.F."/>
            <person name="Butler M.K."/>
            <person name="Le Paslier D."/>
            <person name="Pelletier E."/>
            <person name="Mangenot S."/>
            <person name="Kuypers M.M.M."/>
            <person name="Schreiber F."/>
            <person name="Dutilh B.E."/>
            <person name="Zedelius J."/>
            <person name="de Beer D."/>
            <person name="Gloerich J."/>
            <person name="Wessels H.J.C.T."/>
            <person name="van Allen T."/>
            <person name="Luesken F."/>
            <person name="Wu M."/>
            <person name="van de Pas-Schoonen K.T."/>
            <person name="Op den Camp H.J.M."/>
            <person name="Janssen-Megens E.M."/>
            <person name="Francoijs K-J."/>
            <person name="Stunnenberg H."/>
            <person name="Weissenbach J."/>
            <person name="Jetten M.S.M."/>
            <person name="Strous M."/>
        </authorList>
    </citation>
    <scope>NUCLEOTIDE SEQUENCE [LARGE SCALE GENOMIC DNA]</scope>
</reference>
<dbReference type="Proteomes" id="UP000006898">
    <property type="component" value="Chromosome"/>
</dbReference>
<dbReference type="EMBL" id="FP565575">
    <property type="protein sequence ID" value="CBE68897.1"/>
    <property type="molecule type" value="Genomic_DNA"/>
</dbReference>
<evidence type="ECO:0000313" key="2">
    <source>
        <dbReference type="Proteomes" id="UP000006898"/>
    </source>
</evidence>
<dbReference type="KEGG" id="mox:DAMO_1847"/>
<organism evidence="1 2">
    <name type="scientific">Methylomirabilis oxygeniifera</name>
    <dbReference type="NCBI Taxonomy" id="671143"/>
    <lineage>
        <taxon>Bacteria</taxon>
        <taxon>Candidatus Methylomirabilota</taxon>
        <taxon>Candidatus Methylomirabilia</taxon>
        <taxon>Candidatus Methylomirabilales</taxon>
        <taxon>Candidatus Methylomirabilaceae</taxon>
        <taxon>Candidatus Methylomirabilis</taxon>
    </lineage>
</organism>
<accession>D5MGL6</accession>
<dbReference type="HOGENOM" id="CLU_1329921_0_0_0"/>